<dbReference type="InterPro" id="IPR003409">
    <property type="entry name" value="MORN"/>
</dbReference>
<evidence type="ECO:0000313" key="5">
    <source>
        <dbReference type="Proteomes" id="UP000298246"/>
    </source>
</evidence>
<feature type="compositionally biased region" description="Low complexity" evidence="2">
    <location>
        <begin position="131"/>
        <end position="141"/>
    </location>
</feature>
<protein>
    <submittedName>
        <fullName evidence="4">Uncharacterized protein</fullName>
    </submittedName>
</protein>
<dbReference type="EMBL" id="MYFO01000038">
    <property type="protein sequence ID" value="TFE84125.1"/>
    <property type="molecule type" value="Genomic_DNA"/>
</dbReference>
<dbReference type="PANTHER" id="PTHR23084">
    <property type="entry name" value="PHOSPHATIDYLINOSITOL-4-PHOSPHATE 5-KINASE RELATED"/>
    <property type="match status" value="1"/>
</dbReference>
<dbReference type="Pfam" id="PF02493">
    <property type="entry name" value="MORN"/>
    <property type="match status" value="3"/>
</dbReference>
<reference evidence="4 5" key="1">
    <citation type="submission" date="2017-03" db="EMBL/GenBank/DDBJ databases">
        <title>Isolation of Levoglucosan Utilizing Bacteria.</title>
        <authorList>
            <person name="Arya A.S."/>
        </authorList>
    </citation>
    <scope>NUCLEOTIDE SEQUENCE [LARGE SCALE GENOMIC DNA]</scope>
    <source>
        <strain evidence="4 5">MEC069</strain>
    </source>
</reference>
<evidence type="ECO:0000313" key="4">
    <source>
        <dbReference type="EMBL" id="TFE84125.1"/>
    </source>
</evidence>
<dbReference type="Proteomes" id="UP000298246">
    <property type="component" value="Unassembled WGS sequence"/>
</dbReference>
<feature type="transmembrane region" description="Helical" evidence="3">
    <location>
        <begin position="57"/>
        <end position="76"/>
    </location>
</feature>
<evidence type="ECO:0000256" key="1">
    <source>
        <dbReference type="ARBA" id="ARBA00022737"/>
    </source>
</evidence>
<proteinExistence type="predicted"/>
<comment type="caution">
    <text evidence="4">The sequence shown here is derived from an EMBL/GenBank/DDBJ whole genome shotgun (WGS) entry which is preliminary data.</text>
</comment>
<evidence type="ECO:0000256" key="2">
    <source>
        <dbReference type="SAM" id="MobiDB-lite"/>
    </source>
</evidence>
<evidence type="ECO:0000256" key="3">
    <source>
        <dbReference type="SAM" id="Phobius"/>
    </source>
</evidence>
<feature type="transmembrane region" description="Helical" evidence="3">
    <location>
        <begin position="12"/>
        <end position="37"/>
    </location>
</feature>
<feature type="compositionally biased region" description="Polar residues" evidence="2">
    <location>
        <begin position="104"/>
        <end position="119"/>
    </location>
</feature>
<organism evidence="4 5">
    <name type="scientific">Paenibacillus athensensis</name>
    <dbReference type="NCBI Taxonomy" id="1967502"/>
    <lineage>
        <taxon>Bacteria</taxon>
        <taxon>Bacillati</taxon>
        <taxon>Bacillota</taxon>
        <taxon>Bacilli</taxon>
        <taxon>Bacillales</taxon>
        <taxon>Paenibacillaceae</taxon>
        <taxon>Paenibacillus</taxon>
    </lineage>
</organism>
<keyword evidence="1" id="KW-0677">Repeat</keyword>
<dbReference type="SMART" id="SM00698">
    <property type="entry name" value="MORN"/>
    <property type="match status" value="2"/>
</dbReference>
<dbReference type="Gene3D" id="2.20.110.10">
    <property type="entry name" value="Histone H3 K4-specific methyltransferase SET7/9 N-terminal domain"/>
    <property type="match status" value="1"/>
</dbReference>
<dbReference type="OrthoDB" id="7059515at2"/>
<dbReference type="PANTHER" id="PTHR23084:SF263">
    <property type="entry name" value="MORN REPEAT-CONTAINING PROTEIN 1"/>
    <property type="match status" value="1"/>
</dbReference>
<keyword evidence="3" id="KW-1133">Transmembrane helix</keyword>
<keyword evidence="3" id="KW-0472">Membrane</keyword>
<gene>
    <name evidence="4" type="ORF">B5M42_21010</name>
</gene>
<dbReference type="AlphaFoldDB" id="A0A4Y8PTA2"/>
<accession>A0A4Y8PTA2</accession>
<sequence length="434" mass="47457">MYLTFIVGAMNGGAIILATLFFFLTAASIVLLLVGLIKPGAVLYGKAVVKKSRKRVLLYYGLSMVAFFVAFVIALPESSVPQQSSRPAAQREADASLPAAATAQPKQHTVESSAPQPTNEPVKPRTDQEADASAATSAPTSTPKPQPQAGPTEVPPSLTTDPADAQASFWKRAAGSVSRMFRSAAAYVQSDDPFHAEKQQFSEDELHALLQREQVYLTLEDKWFGPDAFKRLPDAFDAVMSGDLYLYAGDMKGDRPQGKGILFTETDSSITYGKVFTLAYVGYFDQGVFSGYGMKYEKASNFYNDEYTSRYTRGSTNGLSLDQLGIGYPEYEGYFTKGKPQGHGKQLAVKEHIDNYTPTLLVQYQETNAPAIADLEREIADDSSPLIHISQLPPLDTYVVYEGEFKKGKFHGKGTRYDSEGSVVDEGVWKNGSK</sequence>
<dbReference type="SUPFAM" id="SSF82185">
    <property type="entry name" value="Histone H3 K4-specific methyltransferase SET7/9 N-terminal domain"/>
    <property type="match status" value="1"/>
</dbReference>
<keyword evidence="3" id="KW-0812">Transmembrane</keyword>
<feature type="region of interest" description="Disordered" evidence="2">
    <location>
        <begin position="82"/>
        <end position="162"/>
    </location>
</feature>
<keyword evidence="5" id="KW-1185">Reference proteome</keyword>
<name>A0A4Y8PTA2_9BACL</name>